<dbReference type="Proteomes" id="UP000190831">
    <property type="component" value="Chromosome E"/>
</dbReference>
<dbReference type="Pfam" id="PF23036">
    <property type="entry name" value="TRAPPC10_1st"/>
    <property type="match status" value="1"/>
</dbReference>
<name>A0A1G4MD08_LACFM</name>
<dbReference type="STRING" id="4955.A0A1G4MD08"/>
<comment type="subcellular location">
    <subcellularLocation>
        <location evidence="1">Golgi apparatus</location>
    </subcellularLocation>
</comment>
<dbReference type="OMA" id="DYLNAYE"/>
<dbReference type="AlphaFoldDB" id="A0A1G4MD08"/>
<dbReference type="Pfam" id="PF24967">
    <property type="entry name" value="NTS_TR130"/>
    <property type="match status" value="1"/>
</dbReference>
<evidence type="ECO:0000313" key="9">
    <source>
        <dbReference type="Proteomes" id="UP000190831"/>
    </source>
</evidence>
<protein>
    <submittedName>
        <fullName evidence="8">LAFE_0E06194g1_1</fullName>
    </submittedName>
</protein>
<dbReference type="InterPro" id="IPR056913">
    <property type="entry name" value="TRAPPC10/Trs130_N"/>
</dbReference>
<dbReference type="InterPro" id="IPR022233">
    <property type="entry name" value="TRAPPC10/Trs130_C"/>
</dbReference>
<feature type="domain" description="Trs130 NTS" evidence="7">
    <location>
        <begin position="300"/>
        <end position="528"/>
    </location>
</feature>
<evidence type="ECO:0000256" key="1">
    <source>
        <dbReference type="ARBA" id="ARBA00004555"/>
    </source>
</evidence>
<evidence type="ECO:0000259" key="7">
    <source>
        <dbReference type="Pfam" id="PF24967"/>
    </source>
</evidence>
<keyword evidence="9" id="KW-1185">Reference proteome</keyword>
<organism evidence="8 9">
    <name type="scientific">Lachancea fermentati</name>
    <name type="common">Zygosaccharomyces fermentati</name>
    <dbReference type="NCBI Taxonomy" id="4955"/>
    <lineage>
        <taxon>Eukaryota</taxon>
        <taxon>Fungi</taxon>
        <taxon>Dikarya</taxon>
        <taxon>Ascomycota</taxon>
        <taxon>Saccharomycotina</taxon>
        <taxon>Saccharomycetes</taxon>
        <taxon>Saccharomycetales</taxon>
        <taxon>Saccharomycetaceae</taxon>
        <taxon>Lachancea</taxon>
    </lineage>
</organism>
<evidence type="ECO:0000256" key="2">
    <source>
        <dbReference type="ARBA" id="ARBA00022448"/>
    </source>
</evidence>
<accession>A0A1G4MD08</accession>
<reference evidence="9" key="1">
    <citation type="submission" date="2016-03" db="EMBL/GenBank/DDBJ databases">
        <authorList>
            <person name="Devillers H."/>
        </authorList>
    </citation>
    <scope>NUCLEOTIDE SEQUENCE [LARGE SCALE GENOMIC DNA]</scope>
</reference>
<dbReference type="InterPro" id="IPR045126">
    <property type="entry name" value="TRAPPC10/Trs130"/>
</dbReference>
<feature type="domain" description="Trs130 second Ig-like" evidence="6">
    <location>
        <begin position="670"/>
        <end position="764"/>
    </location>
</feature>
<dbReference type="GO" id="GO:0005829">
    <property type="term" value="C:cytosol"/>
    <property type="evidence" value="ECO:0007669"/>
    <property type="project" value="GOC"/>
</dbReference>
<feature type="domain" description="TRAPPC10/Trs130 C-terminal" evidence="4">
    <location>
        <begin position="974"/>
        <end position="1075"/>
    </location>
</feature>
<evidence type="ECO:0000313" key="8">
    <source>
        <dbReference type="EMBL" id="SCW01739.1"/>
    </source>
</evidence>
<dbReference type="GO" id="GO:0034498">
    <property type="term" value="P:early endosome to Golgi transport"/>
    <property type="evidence" value="ECO:0007669"/>
    <property type="project" value="TreeGrafter"/>
</dbReference>
<keyword evidence="3" id="KW-0333">Golgi apparatus</keyword>
<dbReference type="PANTHER" id="PTHR13251">
    <property type="entry name" value="EPILEPSY HOLOPROSENCEPHALY CANDIDATE 1/TMEM1"/>
    <property type="match status" value="1"/>
</dbReference>
<evidence type="ECO:0000259" key="4">
    <source>
        <dbReference type="Pfam" id="PF12584"/>
    </source>
</evidence>
<dbReference type="InterPro" id="IPR056915">
    <property type="entry name" value="Ig_TR130_2nd"/>
</dbReference>
<dbReference type="Pfam" id="PF12584">
    <property type="entry name" value="TRAPPC10"/>
    <property type="match status" value="1"/>
</dbReference>
<sequence length="1095" mass="127305">MSEKSALNVVRFSYFDPFEIFDSIRNELEQRLPFQNLHWKPVNGSLRTISNLQIKLIAETESIKDDLYGEKPLIMFLIVSCTSVDEYRSKVRPLIRQWLPPNSENVELPAKRIILLRCNSEVLDTNLFKSISLLEKLTKDFPASTVIEIKTIYKSQQEKDDFWVGMINRLRASLMDTFQKRLTYLQAQLSGISGSEFDSLSLFQEKILNLYLSFNLHEEASKELDTFRKNLIAHLSEDLPLGDLQVPFKLTESDDDQGQNVIARMMVQNNLSKFRLNKFFFIKQCELLQSSGSFSIKYFHLYSLTRSFLRTIECLFWDSPYLLEFEFYFIEAILDADLFMDQSLNAIIEIRAELKLFQRDRWLNLAYSLTDFRLINKYFPPSTTINQCDLLQNTFCDEETFQQTYLRLTKNVLTSLSKCKAEKQRTVDLLSVEVAILYYQREEYENAIVILQSCYEFYKSSHWSLIGNELLEYFVKCLIKCPDLKFLEISGEKIPVSTLLSNSILNLLTTVKDAKDFWWDFFLRINNKDTGNLVYPLDNLFEIHINHCTTTTKMNTFALEMTVLNNLVPKDVEVSSIQLLLKNHDDEFLTFNTNSVCVKPGENSIVLETTRMTFGIFELVSLEVTVGNTFFCKEFCTLETEDVVEFQPVSDPSGFDVLISPSRLLELTKNRIEILHMNADKVSSFHLDLTIIANKDKSQPSVAFTPDKKKFKTSIDNIETKFIEFFFIHQCNSFTVKQEVTFRLKDDPINEYYQCRSVNIDCRLPVSVSVEDISKSGAFFFKFLISSSSREEPILLHSSSLSSVHEEKYSISRGFETESPLLLRADDEEICLNYYQINTLKEMKFTPNDLFYLKINYNTLKQQMDHLVTSIFLTKGDISISEKIRRYQNIWQTVVLPKLKYDYHLFEQKSVIRLAMSAEMVQDILTALTSQARYDGVLGVIADCLEIIQTGSKVSGLEIEGFSNDLAPSQLIVPVNLPHLQQFFTVEFITETLNHLEIGKPFAFKVQIMNLTDQWDTNENDKRSRTYVFELVNDNEWLINGTRKAALPLKKNEYSIQMIPLKRGYLRYPRVEIFSQKRRVPEVNLLNIHETLLVT</sequence>
<evidence type="ECO:0000259" key="5">
    <source>
        <dbReference type="Pfam" id="PF23036"/>
    </source>
</evidence>
<dbReference type="GO" id="GO:1990071">
    <property type="term" value="C:TRAPPII protein complex"/>
    <property type="evidence" value="ECO:0007669"/>
    <property type="project" value="InterPro"/>
</dbReference>
<dbReference type="OrthoDB" id="10256906at2759"/>
<dbReference type="Pfam" id="PF24966">
    <property type="entry name" value="Ig_TR130_2nd"/>
    <property type="match status" value="1"/>
</dbReference>
<dbReference type="InterPro" id="IPR056916">
    <property type="entry name" value="NTS_TR130"/>
</dbReference>
<dbReference type="EMBL" id="LT598488">
    <property type="protein sequence ID" value="SCW01739.1"/>
    <property type="molecule type" value="Genomic_DNA"/>
</dbReference>
<gene>
    <name evidence="8" type="ORF">LAFE_0E06194G</name>
</gene>
<dbReference type="PANTHER" id="PTHR13251:SF3">
    <property type="entry name" value="TRAFFICKING PROTEIN PARTICLE COMPLEX SUBUNIT 10"/>
    <property type="match status" value="1"/>
</dbReference>
<feature type="domain" description="TRAPPC10/Trs130 N-terminal" evidence="5">
    <location>
        <begin position="13"/>
        <end position="292"/>
    </location>
</feature>
<proteinExistence type="predicted"/>
<evidence type="ECO:0000259" key="6">
    <source>
        <dbReference type="Pfam" id="PF24966"/>
    </source>
</evidence>
<dbReference type="GO" id="GO:0006891">
    <property type="term" value="P:intra-Golgi vesicle-mediated transport"/>
    <property type="evidence" value="ECO:0007669"/>
    <property type="project" value="TreeGrafter"/>
</dbReference>
<evidence type="ECO:0000256" key="3">
    <source>
        <dbReference type="ARBA" id="ARBA00023034"/>
    </source>
</evidence>
<keyword evidence="2" id="KW-0813">Transport</keyword>